<dbReference type="RefSeq" id="WP_142452925.1">
    <property type="nucleotide sequence ID" value="NZ_FXTP01000001.1"/>
</dbReference>
<dbReference type="Gene3D" id="1.50.10.10">
    <property type="match status" value="1"/>
</dbReference>
<gene>
    <name evidence="7" type="ORF">SAMN06265219_101424</name>
</gene>
<feature type="domain" description="Glycoside hydrolase family 9" evidence="5">
    <location>
        <begin position="392"/>
        <end position="757"/>
    </location>
</feature>
<dbReference type="SUPFAM" id="SSF48208">
    <property type="entry name" value="Six-hairpin glycosidases"/>
    <property type="match status" value="1"/>
</dbReference>
<dbReference type="GO" id="GO:0000272">
    <property type="term" value="P:polysaccharide catabolic process"/>
    <property type="evidence" value="ECO:0007669"/>
    <property type="project" value="UniProtKB-KW"/>
</dbReference>
<dbReference type="Pfam" id="PF02927">
    <property type="entry name" value="CelD_N"/>
    <property type="match status" value="1"/>
</dbReference>
<keyword evidence="3" id="KW-0624">Polysaccharide degradation</keyword>
<sequence>MKPLKAIFLFSFALLLSACSSNPESLTIQKGDYLGTRGFDVIFFNNNYAEGKQGGIELIIHDDRIATNGDLRLEPSPGQWAPVPKLLRRDADKEDELLTARLVYPDSSKNAKGFNPIYYPNLNFFYDVNIEPGEGSSVIISVDLDEPLPEEWIGKVGFNLELFPEKLFGKGYYMDNTAGTFPRQPVGEMEPDAEGELQAKAMATGQKLVVAPEEKLEQITIENLQGELTLLDGRFIHNNGWFIVRSLVESGATEDAIRWKITPKIDTEWQRDPVVQVSQLGYHPAQKKTAIFEMDTLHSPSNTAELVKVKPDGTDEVVLNKNLDEWGQFLRYTYDIFDFSEVEEPGIYYVQSGDMKSHPFRIDASIYDDKTWQSTLEYFLPVQMCHMRINEKYRAWHGVCHLDDALMAPADTNHFDGYLQGPSTLTDYEDFEPVPGLNTGGWHDAGDYDLRVESQAGTVQKLAYIYEEFGLDYDQTMIDQEGRIVEIHQPDGQPDVLQQIEHGLLSILGGYDNLGRLYRGIISNKKRQYVHLGDAATMTDNEVYDGRQEGPQMDDRWVFTEDNPWRALGVVSGLAAAGRVLGDYDTDLAERSLTAATEIFEEYTNPEESLYGPGISAASELYLSTGDQKYLDHLLTSRQAVLESADQTGWSVSRVVSEIGDEDFQAQFRDSLTVYAKTVTEAMSKNPYNVPYDPAIWGAGWTIEEHAVKQFYLFDNFPELFPKENFINPLQYVLGVHQGENTMSYVSGVGYDSPTTAYGTNRADWSYIPGGVISGTGLIRPNFPELKHWPFFWQQTEYVIGGAATNFMFLSLAADDVLNN</sequence>
<dbReference type="Pfam" id="PF00759">
    <property type="entry name" value="Glyco_hydro_9"/>
    <property type="match status" value="1"/>
</dbReference>
<dbReference type="GO" id="GO:0008810">
    <property type="term" value="F:cellulase activity"/>
    <property type="evidence" value="ECO:0007669"/>
    <property type="project" value="InterPro"/>
</dbReference>
<reference evidence="7 8" key="1">
    <citation type="submission" date="2017-05" db="EMBL/GenBank/DDBJ databases">
        <authorList>
            <person name="Varghese N."/>
            <person name="Submissions S."/>
        </authorList>
    </citation>
    <scope>NUCLEOTIDE SEQUENCE [LARGE SCALE GENOMIC DNA]</scope>
    <source>
        <strain evidence="7 8">DSM 21985</strain>
    </source>
</reference>
<comment type="similarity">
    <text evidence="1">Belongs to the glycosyl hydrolase 9 (cellulase E) family.</text>
</comment>
<name>A0A521AXX5_9BACT</name>
<dbReference type="SUPFAM" id="SSF81296">
    <property type="entry name" value="E set domains"/>
    <property type="match status" value="1"/>
</dbReference>
<dbReference type="InterPro" id="IPR014756">
    <property type="entry name" value="Ig_E-set"/>
</dbReference>
<feature type="chain" id="PRO_5022150780" evidence="4">
    <location>
        <begin position="19"/>
        <end position="820"/>
    </location>
</feature>
<evidence type="ECO:0000313" key="8">
    <source>
        <dbReference type="Proteomes" id="UP000317557"/>
    </source>
</evidence>
<evidence type="ECO:0000313" key="7">
    <source>
        <dbReference type="EMBL" id="SMO39688.1"/>
    </source>
</evidence>
<protein>
    <submittedName>
        <fullName evidence="7">N-terminal ig-like domain of cellulase</fullName>
    </submittedName>
</protein>
<dbReference type="InterPro" id="IPR012341">
    <property type="entry name" value="6hp_glycosidase-like_sf"/>
</dbReference>
<feature type="signal peptide" evidence="4">
    <location>
        <begin position="1"/>
        <end position="18"/>
    </location>
</feature>
<evidence type="ECO:0000256" key="2">
    <source>
        <dbReference type="ARBA" id="ARBA00023277"/>
    </source>
</evidence>
<keyword evidence="2" id="KW-0119">Carbohydrate metabolism</keyword>
<dbReference type="CDD" id="cd02850">
    <property type="entry name" value="E_set_Cellulase_N"/>
    <property type="match status" value="1"/>
</dbReference>
<evidence type="ECO:0000259" key="5">
    <source>
        <dbReference type="Pfam" id="PF00759"/>
    </source>
</evidence>
<organism evidence="7 8">
    <name type="scientific">Gracilimonas mengyeensis</name>
    <dbReference type="NCBI Taxonomy" id="1302730"/>
    <lineage>
        <taxon>Bacteria</taxon>
        <taxon>Pseudomonadati</taxon>
        <taxon>Balneolota</taxon>
        <taxon>Balneolia</taxon>
        <taxon>Balneolales</taxon>
        <taxon>Balneolaceae</taxon>
        <taxon>Gracilimonas</taxon>
    </lineage>
</organism>
<dbReference type="InterPro" id="IPR001701">
    <property type="entry name" value="Glyco_hydro_9"/>
</dbReference>
<dbReference type="PROSITE" id="PS51257">
    <property type="entry name" value="PROKAR_LIPOPROTEIN"/>
    <property type="match status" value="1"/>
</dbReference>
<dbReference type="InterPro" id="IPR008928">
    <property type="entry name" value="6-hairpin_glycosidase_sf"/>
</dbReference>
<dbReference type="InterPro" id="IPR013783">
    <property type="entry name" value="Ig-like_fold"/>
</dbReference>
<dbReference type="InterPro" id="IPR004197">
    <property type="entry name" value="Cellulase_Ig-like"/>
</dbReference>
<proteinExistence type="inferred from homology"/>
<dbReference type="Proteomes" id="UP000317557">
    <property type="component" value="Unassembled WGS sequence"/>
</dbReference>
<evidence type="ECO:0000256" key="4">
    <source>
        <dbReference type="SAM" id="SignalP"/>
    </source>
</evidence>
<evidence type="ECO:0000256" key="1">
    <source>
        <dbReference type="ARBA" id="ARBA00007072"/>
    </source>
</evidence>
<dbReference type="EMBL" id="FXTP01000001">
    <property type="protein sequence ID" value="SMO39688.1"/>
    <property type="molecule type" value="Genomic_DNA"/>
</dbReference>
<evidence type="ECO:0000259" key="6">
    <source>
        <dbReference type="Pfam" id="PF02927"/>
    </source>
</evidence>
<dbReference type="AlphaFoldDB" id="A0A521AXX5"/>
<evidence type="ECO:0000256" key="3">
    <source>
        <dbReference type="ARBA" id="ARBA00023326"/>
    </source>
</evidence>
<keyword evidence="8" id="KW-1185">Reference proteome</keyword>
<feature type="domain" description="Cellulase Ig-like" evidence="6">
    <location>
        <begin position="272"/>
        <end position="356"/>
    </location>
</feature>
<keyword evidence="4" id="KW-0732">Signal</keyword>
<dbReference type="Gene3D" id="2.60.40.10">
    <property type="entry name" value="Immunoglobulins"/>
    <property type="match status" value="1"/>
</dbReference>
<accession>A0A521AXX5</accession>
<dbReference type="OrthoDB" id="5936802at2"/>